<organism evidence="2 3">
    <name type="scientific">Orbilia oligospora</name>
    <name type="common">Nematode-trapping fungus</name>
    <name type="synonym">Arthrobotrys oligospora</name>
    <dbReference type="NCBI Taxonomy" id="2813651"/>
    <lineage>
        <taxon>Eukaryota</taxon>
        <taxon>Fungi</taxon>
        <taxon>Dikarya</taxon>
        <taxon>Ascomycota</taxon>
        <taxon>Pezizomycotina</taxon>
        <taxon>Orbiliomycetes</taxon>
        <taxon>Orbiliales</taxon>
        <taxon>Orbiliaceae</taxon>
        <taxon>Orbilia</taxon>
    </lineage>
</organism>
<gene>
    <name evidence="2" type="ORF">TWF102_001541</name>
</gene>
<reference evidence="2 3" key="1">
    <citation type="submission" date="2019-06" db="EMBL/GenBank/DDBJ databases">
        <authorList>
            <person name="Palmer J.M."/>
        </authorList>
    </citation>
    <scope>NUCLEOTIDE SEQUENCE [LARGE SCALE GENOMIC DNA]</scope>
    <source>
        <strain evidence="2 3">TWF102</strain>
    </source>
</reference>
<dbReference type="AlphaFoldDB" id="A0A7C8N7S7"/>
<evidence type="ECO:0000313" key="3">
    <source>
        <dbReference type="Proteomes" id="UP000475325"/>
    </source>
</evidence>
<evidence type="ECO:0000313" key="2">
    <source>
        <dbReference type="EMBL" id="KAF3081808.1"/>
    </source>
</evidence>
<protein>
    <submittedName>
        <fullName evidence="2">Uncharacterized protein</fullName>
    </submittedName>
</protein>
<proteinExistence type="predicted"/>
<dbReference type="EMBL" id="WIQW01000122">
    <property type="protein sequence ID" value="KAF3081808.1"/>
    <property type="molecule type" value="Genomic_DNA"/>
</dbReference>
<comment type="caution">
    <text evidence="2">The sequence shown here is derived from an EMBL/GenBank/DDBJ whole genome shotgun (WGS) entry which is preliminary data.</text>
</comment>
<evidence type="ECO:0000256" key="1">
    <source>
        <dbReference type="SAM" id="MobiDB-lite"/>
    </source>
</evidence>
<dbReference type="Proteomes" id="UP000475325">
    <property type="component" value="Unassembled WGS sequence"/>
</dbReference>
<name>A0A7C8N7S7_ORBOL</name>
<sequence length="111" mass="12714">MHHMYVRCAIFMKAFLKKEKRKKVKGQKIGNGKNPRGEEKKGALNQEAIKVHSKLASARYNVTIGAMDAVREKGNDDDNNKKQMQFIFRVILMDSKAKEGKPQLEKARIVQ</sequence>
<accession>A0A7C8N7S7</accession>
<feature type="region of interest" description="Disordered" evidence="1">
    <location>
        <begin position="20"/>
        <end position="43"/>
    </location>
</feature>